<dbReference type="Pfam" id="PF21082">
    <property type="entry name" value="MS_channel_3rd"/>
    <property type="match status" value="1"/>
</dbReference>
<dbReference type="SUPFAM" id="SSF50182">
    <property type="entry name" value="Sm-like ribonucleoproteins"/>
    <property type="match status" value="1"/>
</dbReference>
<dbReference type="eggNOG" id="COG0668">
    <property type="taxonomic scope" value="Bacteria"/>
</dbReference>
<dbReference type="EMBL" id="CP002355">
    <property type="protein sequence ID" value="ADR32729.1"/>
    <property type="molecule type" value="Genomic_DNA"/>
</dbReference>
<feature type="domain" description="Mechanosensitive ion channel MscS C-terminal" evidence="9">
    <location>
        <begin position="178"/>
        <end position="260"/>
    </location>
</feature>
<evidence type="ECO:0000259" key="10">
    <source>
        <dbReference type="Pfam" id="PF21088"/>
    </source>
</evidence>
<feature type="transmembrane region" description="Helical" evidence="7">
    <location>
        <begin position="20"/>
        <end position="37"/>
    </location>
</feature>
<dbReference type="Pfam" id="PF21088">
    <property type="entry name" value="MS_channel_1st"/>
    <property type="match status" value="1"/>
</dbReference>
<dbReference type="SUPFAM" id="SSF82861">
    <property type="entry name" value="Mechanosensitive channel protein MscS (YggB), transmembrane region"/>
    <property type="match status" value="1"/>
</dbReference>
<dbReference type="InterPro" id="IPR011014">
    <property type="entry name" value="MscS_channel_TM-2"/>
</dbReference>
<protein>
    <submittedName>
        <fullName evidence="11">MscS Mechanosensitive ion channel</fullName>
    </submittedName>
</protein>
<accession>E4TWB3</accession>
<dbReference type="InterPro" id="IPR010920">
    <property type="entry name" value="LSM_dom_sf"/>
</dbReference>
<dbReference type="InterPro" id="IPR008910">
    <property type="entry name" value="MSC_TM_helix"/>
</dbReference>
<keyword evidence="12" id="KW-1185">Reference proteome</keyword>
<dbReference type="Gene3D" id="1.10.287.1260">
    <property type="match status" value="1"/>
</dbReference>
<evidence type="ECO:0000256" key="5">
    <source>
        <dbReference type="ARBA" id="ARBA00022989"/>
    </source>
</evidence>
<sequence length="273" mass="29988">MLQKMEYYTERALEYATDYGVKILGALAIFFIGRWIIRKIIVLMRKAMEKSRVDETLISFSANALYVALMIALIVAAASNIGINTTSFVAVFGAAGLAIGLALKDTLANVGAAVLIIFFRPFKVGDFIEVSGVMGTVKAINLFSTTLTTADNRSIIIPNGALIAGNIINYTGNEKRRIDMVFDIDYKDDLKLAKEVIMNVLISNPKVLADPAPVVAVGALAQNSVQIFARPWVAVEHYWDGMFEMTEAVKLEFDKNGISIPFPQMVTHVKQED</sequence>
<dbReference type="InterPro" id="IPR011066">
    <property type="entry name" value="MscS_channel_C_sf"/>
</dbReference>
<evidence type="ECO:0000313" key="11">
    <source>
        <dbReference type="EMBL" id="ADR32729.1"/>
    </source>
</evidence>
<dbReference type="PROSITE" id="PS01246">
    <property type="entry name" value="UPF0003"/>
    <property type="match status" value="1"/>
</dbReference>
<dbReference type="InterPro" id="IPR045275">
    <property type="entry name" value="MscS_archaea/bacteria_type"/>
</dbReference>
<evidence type="ECO:0000256" key="3">
    <source>
        <dbReference type="ARBA" id="ARBA00022475"/>
    </source>
</evidence>
<evidence type="ECO:0000256" key="2">
    <source>
        <dbReference type="ARBA" id="ARBA00008017"/>
    </source>
</evidence>
<dbReference type="AlphaFoldDB" id="E4TWB3"/>
<feature type="domain" description="Mechanosensitive ion channel MscS" evidence="8">
    <location>
        <begin position="105"/>
        <end position="171"/>
    </location>
</feature>
<dbReference type="RefSeq" id="WP_013458926.1">
    <property type="nucleotide sequence ID" value="NC_014762.1"/>
</dbReference>
<dbReference type="InterPro" id="IPR006686">
    <property type="entry name" value="MscS_channel_CS"/>
</dbReference>
<dbReference type="STRING" id="709032.Sulku_0061"/>
<evidence type="ECO:0000256" key="4">
    <source>
        <dbReference type="ARBA" id="ARBA00022692"/>
    </source>
</evidence>
<dbReference type="GO" id="GO:0008381">
    <property type="term" value="F:mechanosensitive monoatomic ion channel activity"/>
    <property type="evidence" value="ECO:0007669"/>
    <property type="project" value="InterPro"/>
</dbReference>
<feature type="transmembrane region" description="Helical" evidence="7">
    <location>
        <begin position="89"/>
        <end position="119"/>
    </location>
</feature>
<gene>
    <name evidence="11" type="ordered locus">Sulku_0061</name>
</gene>
<dbReference type="PANTHER" id="PTHR30221">
    <property type="entry name" value="SMALL-CONDUCTANCE MECHANOSENSITIVE CHANNEL"/>
    <property type="match status" value="1"/>
</dbReference>
<organism evidence="11 12">
    <name type="scientific">Sulfuricurvum kujiense (strain ATCC BAA-921 / DSM 16994 / JCM 11577 / YK-1)</name>
    <dbReference type="NCBI Taxonomy" id="709032"/>
    <lineage>
        <taxon>Bacteria</taxon>
        <taxon>Pseudomonadati</taxon>
        <taxon>Campylobacterota</taxon>
        <taxon>Epsilonproteobacteria</taxon>
        <taxon>Campylobacterales</taxon>
        <taxon>Sulfurimonadaceae</taxon>
        <taxon>Sulfuricurvum</taxon>
    </lineage>
</organism>
<dbReference type="PANTHER" id="PTHR30221:SF1">
    <property type="entry name" value="SMALL-CONDUCTANCE MECHANOSENSITIVE CHANNEL"/>
    <property type="match status" value="1"/>
</dbReference>
<evidence type="ECO:0000259" key="9">
    <source>
        <dbReference type="Pfam" id="PF21082"/>
    </source>
</evidence>
<dbReference type="HOGENOM" id="CLU_037945_1_1_7"/>
<dbReference type="Pfam" id="PF00924">
    <property type="entry name" value="MS_channel_2nd"/>
    <property type="match status" value="1"/>
</dbReference>
<dbReference type="InterPro" id="IPR049278">
    <property type="entry name" value="MS_channel_C"/>
</dbReference>
<dbReference type="KEGG" id="sku:Sulku_0061"/>
<keyword evidence="6 7" id="KW-0472">Membrane</keyword>
<dbReference type="Gene3D" id="2.30.30.60">
    <property type="match status" value="1"/>
</dbReference>
<evidence type="ECO:0000256" key="7">
    <source>
        <dbReference type="SAM" id="Phobius"/>
    </source>
</evidence>
<dbReference type="OrthoDB" id="9784565at2"/>
<dbReference type="Proteomes" id="UP000008721">
    <property type="component" value="Chromosome"/>
</dbReference>
<feature type="domain" description="Mechanosensitive ion channel transmembrane helices 2/3" evidence="10">
    <location>
        <begin position="64"/>
        <end position="104"/>
    </location>
</feature>
<dbReference type="Gene3D" id="3.30.70.100">
    <property type="match status" value="1"/>
</dbReference>
<dbReference type="SUPFAM" id="SSF82689">
    <property type="entry name" value="Mechanosensitive channel protein MscS (YggB), C-terminal domain"/>
    <property type="match status" value="1"/>
</dbReference>
<keyword evidence="3" id="KW-1003">Cell membrane</keyword>
<dbReference type="Pfam" id="PF05552">
    <property type="entry name" value="MS_channel_1st_1"/>
    <property type="match status" value="1"/>
</dbReference>
<evidence type="ECO:0000313" key="12">
    <source>
        <dbReference type="Proteomes" id="UP000008721"/>
    </source>
</evidence>
<evidence type="ECO:0000259" key="8">
    <source>
        <dbReference type="Pfam" id="PF00924"/>
    </source>
</evidence>
<keyword evidence="4 7" id="KW-0812">Transmembrane</keyword>
<comment type="subcellular location">
    <subcellularLocation>
        <location evidence="1">Cell membrane</location>
        <topology evidence="1">Multi-pass membrane protein</topology>
    </subcellularLocation>
</comment>
<dbReference type="InterPro" id="IPR023408">
    <property type="entry name" value="MscS_beta-dom_sf"/>
</dbReference>
<reference evidence="11 12" key="1">
    <citation type="journal article" date="2012" name="Stand. Genomic Sci.">
        <title>Complete genome sequence of the sulfur compounds oxidizing chemolithoautotroph Sulfuricurvum kujiense type strain (YK-1(T)).</title>
        <authorList>
            <person name="Han C."/>
            <person name="Kotsyurbenko O."/>
            <person name="Chertkov O."/>
            <person name="Held B."/>
            <person name="Lapidus A."/>
            <person name="Nolan M."/>
            <person name="Lucas S."/>
            <person name="Hammon N."/>
            <person name="Deshpande S."/>
            <person name="Cheng J.F."/>
            <person name="Tapia R."/>
            <person name="Goodwin L.A."/>
            <person name="Pitluck S."/>
            <person name="Liolios K."/>
            <person name="Pagani I."/>
            <person name="Ivanova N."/>
            <person name="Mavromatis K."/>
            <person name="Mikhailova N."/>
            <person name="Pati A."/>
            <person name="Chen A."/>
            <person name="Palaniappan K."/>
            <person name="Land M."/>
            <person name="Hauser L."/>
            <person name="Chang Y.J."/>
            <person name="Jeffries C.D."/>
            <person name="Brambilla E.M."/>
            <person name="Rohde M."/>
            <person name="Spring S."/>
            <person name="Sikorski J."/>
            <person name="Goker M."/>
            <person name="Woyke T."/>
            <person name="Bristow J."/>
            <person name="Eisen J.A."/>
            <person name="Markowitz V."/>
            <person name="Hugenholtz P."/>
            <person name="Kyrpides N.C."/>
            <person name="Klenk H.P."/>
            <person name="Detter J.C."/>
        </authorList>
    </citation>
    <scope>NUCLEOTIDE SEQUENCE [LARGE SCALE GENOMIC DNA]</scope>
    <source>
        <strain evidence="12">ATCC BAA-921 / DSM 16994 / JCM 11577 / YK-1</strain>
    </source>
</reference>
<dbReference type="InterPro" id="IPR049142">
    <property type="entry name" value="MS_channel_1st"/>
</dbReference>
<dbReference type="InterPro" id="IPR006685">
    <property type="entry name" value="MscS_channel_2nd"/>
</dbReference>
<evidence type="ECO:0000256" key="6">
    <source>
        <dbReference type="ARBA" id="ARBA00023136"/>
    </source>
</evidence>
<comment type="similarity">
    <text evidence="2">Belongs to the MscS (TC 1.A.23) family.</text>
</comment>
<dbReference type="GO" id="GO:0005886">
    <property type="term" value="C:plasma membrane"/>
    <property type="evidence" value="ECO:0007669"/>
    <property type="project" value="UniProtKB-SubCell"/>
</dbReference>
<evidence type="ECO:0000256" key="1">
    <source>
        <dbReference type="ARBA" id="ARBA00004651"/>
    </source>
</evidence>
<proteinExistence type="inferred from homology"/>
<keyword evidence="5 7" id="KW-1133">Transmembrane helix</keyword>
<feature type="transmembrane region" description="Helical" evidence="7">
    <location>
        <begin position="57"/>
        <end position="83"/>
    </location>
</feature>
<name>E4TWB3_SULKY</name>